<dbReference type="Proteomes" id="UP000887458">
    <property type="component" value="Unassembled WGS sequence"/>
</dbReference>
<evidence type="ECO:0000256" key="2">
    <source>
        <dbReference type="SAM" id="Phobius"/>
    </source>
</evidence>
<keyword evidence="2" id="KW-0472">Membrane</keyword>
<keyword evidence="4" id="KW-1185">Reference proteome</keyword>
<keyword evidence="2" id="KW-1133">Transmembrane helix</keyword>
<feature type="region of interest" description="Disordered" evidence="1">
    <location>
        <begin position="76"/>
        <end position="98"/>
    </location>
</feature>
<gene>
    <name evidence="3" type="ORF">DERP_003479</name>
</gene>
<organism evidence="3 4">
    <name type="scientific">Dermatophagoides pteronyssinus</name>
    <name type="common">European house dust mite</name>
    <dbReference type="NCBI Taxonomy" id="6956"/>
    <lineage>
        <taxon>Eukaryota</taxon>
        <taxon>Metazoa</taxon>
        <taxon>Ecdysozoa</taxon>
        <taxon>Arthropoda</taxon>
        <taxon>Chelicerata</taxon>
        <taxon>Arachnida</taxon>
        <taxon>Acari</taxon>
        <taxon>Acariformes</taxon>
        <taxon>Sarcoptiformes</taxon>
        <taxon>Astigmata</taxon>
        <taxon>Psoroptidia</taxon>
        <taxon>Analgoidea</taxon>
        <taxon>Pyroglyphidae</taxon>
        <taxon>Dermatophagoidinae</taxon>
        <taxon>Dermatophagoides</taxon>
    </lineage>
</organism>
<feature type="transmembrane region" description="Helical" evidence="2">
    <location>
        <begin position="12"/>
        <end position="31"/>
    </location>
</feature>
<evidence type="ECO:0000313" key="3">
    <source>
        <dbReference type="EMBL" id="KAH9423202.1"/>
    </source>
</evidence>
<evidence type="ECO:0000256" key="1">
    <source>
        <dbReference type="SAM" id="MobiDB-lite"/>
    </source>
</evidence>
<reference evidence="3 4" key="2">
    <citation type="journal article" date="2022" name="Mol. Biol. Evol.">
        <title>Comparative Genomics Reveals Insights into the Divergent Evolution of Astigmatic Mites and Household Pest Adaptations.</title>
        <authorList>
            <person name="Xiong Q."/>
            <person name="Wan A.T."/>
            <person name="Liu X."/>
            <person name="Fung C.S."/>
            <person name="Xiao X."/>
            <person name="Malainual N."/>
            <person name="Hou J."/>
            <person name="Wang L."/>
            <person name="Wang M."/>
            <person name="Yang K.Y."/>
            <person name="Cui Y."/>
            <person name="Leung E.L."/>
            <person name="Nong W."/>
            <person name="Shin S.K."/>
            <person name="Au S.W."/>
            <person name="Jeong K.Y."/>
            <person name="Chew F.T."/>
            <person name="Hui J.H."/>
            <person name="Leung T.F."/>
            <person name="Tungtrongchitr A."/>
            <person name="Zhong N."/>
            <person name="Liu Z."/>
            <person name="Tsui S.K."/>
        </authorList>
    </citation>
    <scope>NUCLEOTIDE SEQUENCE [LARGE SCALE GENOMIC DNA]</scope>
    <source>
        <strain evidence="3">Derp</strain>
    </source>
</reference>
<proteinExistence type="predicted"/>
<keyword evidence="2" id="KW-0812">Transmembrane</keyword>
<sequence>MATFHHHFIRIERFHFIPTLLLIVLIFHQLIHKNFCQILSINYNQINHGNANNNLPLRQSRQFESILSLFQQMNQSKQKQNKKHNGKSNFTNIRLRTL</sequence>
<comment type="caution">
    <text evidence="3">The sequence shown here is derived from an EMBL/GenBank/DDBJ whole genome shotgun (WGS) entry which is preliminary data.</text>
</comment>
<dbReference type="EMBL" id="NJHN03000032">
    <property type="protein sequence ID" value="KAH9423202.1"/>
    <property type="molecule type" value="Genomic_DNA"/>
</dbReference>
<protein>
    <recommendedName>
        <fullName evidence="5">Transmembrane protein</fullName>
    </recommendedName>
</protein>
<name>A0ABQ8JKR2_DERPT</name>
<evidence type="ECO:0000313" key="4">
    <source>
        <dbReference type="Proteomes" id="UP000887458"/>
    </source>
</evidence>
<reference evidence="3 4" key="1">
    <citation type="journal article" date="2018" name="J. Allergy Clin. Immunol.">
        <title>High-quality assembly of Dermatophagoides pteronyssinus genome and transcriptome reveals a wide range of novel allergens.</title>
        <authorList>
            <person name="Liu X.Y."/>
            <person name="Yang K.Y."/>
            <person name="Wang M.Q."/>
            <person name="Kwok J.S."/>
            <person name="Zeng X."/>
            <person name="Yang Z."/>
            <person name="Xiao X.J."/>
            <person name="Lau C.P."/>
            <person name="Li Y."/>
            <person name="Huang Z.M."/>
            <person name="Ba J.G."/>
            <person name="Yim A.K."/>
            <person name="Ouyang C.Y."/>
            <person name="Ngai S.M."/>
            <person name="Chan T.F."/>
            <person name="Leung E.L."/>
            <person name="Liu L."/>
            <person name="Liu Z.G."/>
            <person name="Tsui S.K."/>
        </authorList>
    </citation>
    <scope>NUCLEOTIDE SEQUENCE [LARGE SCALE GENOMIC DNA]</scope>
    <source>
        <strain evidence="3">Derp</strain>
    </source>
</reference>
<evidence type="ECO:0008006" key="5">
    <source>
        <dbReference type="Google" id="ProtNLM"/>
    </source>
</evidence>
<accession>A0ABQ8JKR2</accession>